<dbReference type="PROSITE" id="PS50995">
    <property type="entry name" value="HTH_MARR_2"/>
    <property type="match status" value="1"/>
</dbReference>
<dbReference type="GO" id="GO:0006950">
    <property type="term" value="P:response to stress"/>
    <property type="evidence" value="ECO:0007669"/>
    <property type="project" value="TreeGrafter"/>
</dbReference>
<dbReference type="GO" id="GO:0003700">
    <property type="term" value="F:DNA-binding transcription factor activity"/>
    <property type="evidence" value="ECO:0007669"/>
    <property type="project" value="InterPro"/>
</dbReference>
<protein>
    <submittedName>
        <fullName evidence="3">HTH-type transcriptional regulator Hpr</fullName>
    </submittedName>
</protein>
<keyword evidence="1" id="KW-0238">DNA-binding</keyword>
<dbReference type="InterPro" id="IPR000835">
    <property type="entry name" value="HTH_MarR-typ"/>
</dbReference>
<dbReference type="Gene3D" id="1.10.10.10">
    <property type="entry name" value="Winged helix-like DNA-binding domain superfamily/Winged helix DNA-binding domain"/>
    <property type="match status" value="1"/>
</dbReference>
<dbReference type="SMART" id="SM00347">
    <property type="entry name" value="HTH_MARR"/>
    <property type="match status" value="1"/>
</dbReference>
<dbReference type="InterPro" id="IPR036388">
    <property type="entry name" value="WH-like_DNA-bd_sf"/>
</dbReference>
<proteinExistence type="predicted"/>
<accession>A0A3E0IKU3</accession>
<comment type="caution">
    <text evidence="3">The sequence shown here is derived from an EMBL/GenBank/DDBJ whole genome shotgun (WGS) entry which is preliminary data.</text>
</comment>
<dbReference type="Pfam" id="PF01047">
    <property type="entry name" value="MarR"/>
    <property type="match status" value="1"/>
</dbReference>
<dbReference type="InterPro" id="IPR036390">
    <property type="entry name" value="WH_DNA-bd_sf"/>
</dbReference>
<name>A0A3E0IKU3_9STAP</name>
<reference evidence="3 4" key="1">
    <citation type="journal article" date="2018" name="Vet. Microbiol.">
        <title>Characterisation of Staphylococcus felis isolated from cats using whole genome sequencing.</title>
        <authorList>
            <person name="Worthing K."/>
            <person name="Pang S."/>
            <person name="Trott D.J."/>
            <person name="Abraham S."/>
            <person name="Coombs G.W."/>
            <person name="Jordan D."/>
            <person name="McIntyre L."/>
            <person name="Davies M.R."/>
            <person name="Norris J."/>
        </authorList>
    </citation>
    <scope>NUCLEOTIDE SEQUENCE [LARGE SCALE GENOMIC DNA]</scope>
    <source>
        <strain evidence="3 4">F9</strain>
    </source>
</reference>
<evidence type="ECO:0000259" key="2">
    <source>
        <dbReference type="PROSITE" id="PS50995"/>
    </source>
</evidence>
<dbReference type="NCBIfam" id="NF010349">
    <property type="entry name" value="PRK13777.1"/>
    <property type="match status" value="1"/>
</dbReference>
<dbReference type="PANTHER" id="PTHR33164">
    <property type="entry name" value="TRANSCRIPTIONAL REGULATOR, MARR FAMILY"/>
    <property type="match status" value="1"/>
</dbReference>
<dbReference type="Proteomes" id="UP000256562">
    <property type="component" value="Unassembled WGS sequence"/>
</dbReference>
<dbReference type="AlphaFoldDB" id="A0A3E0IKU3"/>
<gene>
    <name evidence="3" type="ORF">DOS83_13525</name>
</gene>
<dbReference type="GO" id="GO:0003677">
    <property type="term" value="F:DNA binding"/>
    <property type="evidence" value="ECO:0007669"/>
    <property type="project" value="UniProtKB-KW"/>
</dbReference>
<evidence type="ECO:0000256" key="1">
    <source>
        <dbReference type="ARBA" id="ARBA00023125"/>
    </source>
</evidence>
<evidence type="ECO:0000313" key="3">
    <source>
        <dbReference type="EMBL" id="REH89362.1"/>
    </source>
</evidence>
<dbReference type="RefSeq" id="WP_116095403.1">
    <property type="nucleotide sequence ID" value="NZ_QKXQ01000686.1"/>
</dbReference>
<dbReference type="SUPFAM" id="SSF46785">
    <property type="entry name" value="Winged helix' DNA-binding domain"/>
    <property type="match status" value="1"/>
</dbReference>
<dbReference type="EMBL" id="QKXQ01000686">
    <property type="protein sequence ID" value="REH89362.1"/>
    <property type="molecule type" value="Genomic_DNA"/>
</dbReference>
<dbReference type="OrthoDB" id="2393954at2"/>
<dbReference type="PANTHER" id="PTHR33164:SF58">
    <property type="entry name" value="DNA-BINDING TRANSCRIPTIONAL REPRESSOR SCOC"/>
    <property type="match status" value="1"/>
</dbReference>
<organism evidence="3 4">
    <name type="scientific">Staphylococcus felis</name>
    <dbReference type="NCBI Taxonomy" id="46127"/>
    <lineage>
        <taxon>Bacteria</taxon>
        <taxon>Bacillati</taxon>
        <taxon>Bacillota</taxon>
        <taxon>Bacilli</taxon>
        <taxon>Bacillales</taxon>
        <taxon>Staphylococcaceae</taxon>
        <taxon>Staphylococcus</taxon>
    </lineage>
</organism>
<dbReference type="InterPro" id="IPR039422">
    <property type="entry name" value="MarR/SlyA-like"/>
</dbReference>
<evidence type="ECO:0000313" key="4">
    <source>
        <dbReference type="Proteomes" id="UP000256562"/>
    </source>
</evidence>
<feature type="domain" description="HTH marR-type" evidence="2">
    <location>
        <begin position="9"/>
        <end position="153"/>
    </location>
</feature>
<sequence length="175" mass="21104">MNNKERIETMLYTQKIALLSKIIWKNAENDWQYWLKKSGITINEYMILITVYAYERITITDISKQGVMHVSTAFNFAKRLEQQNLLVLEKDVYDKRNTFLKLTHDGKEFVEQTLNHYDEEYNSIYKASKTFEKEMFHLPHFNDMHYLVSKLHGRHFIDELHICHEQIKNKLLDDI</sequence>